<evidence type="ECO:0000313" key="1">
    <source>
        <dbReference type="EMBL" id="CAL5014177.1"/>
    </source>
</evidence>
<dbReference type="PANTHER" id="PTHR35161">
    <property type="entry name" value="OS02G0303100 PROTEIN"/>
    <property type="match status" value="1"/>
</dbReference>
<proteinExistence type="predicted"/>
<evidence type="ECO:0000313" key="2">
    <source>
        <dbReference type="Proteomes" id="UP001497457"/>
    </source>
</evidence>
<evidence type="ECO:0008006" key="3">
    <source>
        <dbReference type="Google" id="ProtNLM"/>
    </source>
</evidence>
<gene>
    <name evidence="1" type="ORF">URODEC1_LOCUS71798</name>
</gene>
<dbReference type="Proteomes" id="UP001497457">
    <property type="component" value="Chromosome 28b"/>
</dbReference>
<reference evidence="1 2" key="2">
    <citation type="submission" date="2024-10" db="EMBL/GenBank/DDBJ databases">
        <authorList>
            <person name="Ryan C."/>
        </authorList>
    </citation>
    <scope>NUCLEOTIDE SEQUENCE [LARGE SCALE GENOMIC DNA]</scope>
</reference>
<reference evidence="2" key="1">
    <citation type="submission" date="2024-06" db="EMBL/GenBank/DDBJ databases">
        <authorList>
            <person name="Ryan C."/>
        </authorList>
    </citation>
    <scope>NUCLEOTIDE SEQUENCE [LARGE SCALE GENOMIC DNA]</scope>
</reference>
<accession>A0ABC9C3X0</accession>
<name>A0ABC9C3X0_9POAL</name>
<sequence>MSFVQCFGDSKQVLLPDKTAQDKFSHEPERNVCRDLVRTVTAHAPPPPMVNVDFCGLKIKVPAIGATVLDLVWLAMLKQKIRVQVQDFYLMLNFKLIDGSTLVNSIPNLNESVICVCPRLRGGAPVEQPLFYAPLDDIINNNAGQLFSKVQIPQGMVDPSCQHGDVASFWSELPQFIIHQLFLLVCLEGHFEDHCYYGRFDLSRVLMSSSGHVKFSDDVYEHEAPYTPEGGELDYQRLFSIVLTFADVTAEKLPTHVASLLWVLRNAPEPLRQKREFIAFVVNHPALLTFAEKQMLYILINAFLTTLLKTRFSDPNDQAQVAALKAWLQGTRGAGWSGWERSVKKVTAFSVTYMNRAKRPKGTPPGTAKVSNYKPGADHCLRLGRNFLSHKFKVGLKLVEAALSYLLEFILPLVLYNLAMCLSGSNGETFIDIVSNPRADRTTVTGYWPHDDDDDDDEAN</sequence>
<dbReference type="PANTHER" id="PTHR35161:SF22">
    <property type="match status" value="1"/>
</dbReference>
<keyword evidence="2" id="KW-1185">Reference proteome</keyword>
<dbReference type="AlphaFoldDB" id="A0ABC9C3X0"/>
<organism evidence="1 2">
    <name type="scientific">Urochloa decumbens</name>
    <dbReference type="NCBI Taxonomy" id="240449"/>
    <lineage>
        <taxon>Eukaryota</taxon>
        <taxon>Viridiplantae</taxon>
        <taxon>Streptophyta</taxon>
        <taxon>Embryophyta</taxon>
        <taxon>Tracheophyta</taxon>
        <taxon>Spermatophyta</taxon>
        <taxon>Magnoliopsida</taxon>
        <taxon>Liliopsida</taxon>
        <taxon>Poales</taxon>
        <taxon>Poaceae</taxon>
        <taxon>PACMAD clade</taxon>
        <taxon>Panicoideae</taxon>
        <taxon>Panicodae</taxon>
        <taxon>Paniceae</taxon>
        <taxon>Melinidinae</taxon>
        <taxon>Urochloa</taxon>
    </lineage>
</organism>
<dbReference type="EMBL" id="OZ075138">
    <property type="protein sequence ID" value="CAL5014177.1"/>
    <property type="molecule type" value="Genomic_DNA"/>
</dbReference>
<protein>
    <recommendedName>
        <fullName evidence="3">Ubiquitin-like domain-containing protein</fullName>
    </recommendedName>
</protein>